<feature type="compositionally biased region" description="Polar residues" evidence="9">
    <location>
        <begin position="275"/>
        <end position="292"/>
    </location>
</feature>
<evidence type="ECO:0000256" key="2">
    <source>
        <dbReference type="ARBA" id="ARBA00004609"/>
    </source>
</evidence>
<comment type="subcellular location">
    <subcellularLocation>
        <location evidence="2">Cell membrane</location>
        <topology evidence="2">Lipid-anchor</topology>
        <topology evidence="2">GPI-anchor</topology>
    </subcellularLocation>
</comment>
<evidence type="ECO:0000259" key="11">
    <source>
        <dbReference type="Pfam" id="PF13206"/>
    </source>
</evidence>
<sequence>MIACMMMLKSLKVMMLLGVLMMEFKAQSEGMVETIKKDFDLLCDFAGATMEFLSTVTGSPDDFHEDDEKKLSQTVHEIFFGEKGEAKGIWKLPTRFTEKKPNRSAVCGSTQPSNSEGMPSALDSMASTFLCLCTPTGTIRKGFCGVDVETSGNWPVNEISNANVDRVFVEVWGEGYDHRVMNKCGSSGKSEDFADSMRSLTESMEKLESLLEEKSGTLGENSTTCQGVQCALVGKRPTWLKKLEEIKKIKKIVKPIKVINVPQQEISATEPKITTEPTSTSGPEHAPTSKNENVGHKVHKEPPKKEPRKASSPEPVTEPEKPAEMPPKLTEDLSVGGANETSENSIKGPKCLLPAALLI</sequence>
<proteinExistence type="predicted"/>
<reference evidence="12 13" key="2">
    <citation type="journal article" date="2012" name="Proc. Natl. Acad. Sci. U.S.A.">
        <title>Antigenic diversity is generated by distinct evolutionary mechanisms in African trypanosome species.</title>
        <authorList>
            <person name="Jackson A.P."/>
            <person name="Berry A."/>
            <person name="Aslett M."/>
            <person name="Allison H.C."/>
            <person name="Burton P."/>
            <person name="Vavrova-Anderson J."/>
            <person name="Brown R."/>
            <person name="Browne H."/>
            <person name="Corton N."/>
            <person name="Hauser H."/>
            <person name="Gamble J."/>
            <person name="Gilderthorp R."/>
            <person name="Marcello L."/>
            <person name="McQuillan J."/>
            <person name="Otto T.D."/>
            <person name="Quail M.A."/>
            <person name="Sanders M.J."/>
            <person name="van Tonder A."/>
            <person name="Ginger M.L."/>
            <person name="Field M.C."/>
            <person name="Barry J.D."/>
            <person name="Hertz-Fowler C."/>
            <person name="Berriman M."/>
        </authorList>
    </citation>
    <scope>NUCLEOTIDE SEQUENCE [LARGE SCALE GENOMIC DNA]</scope>
    <source>
        <strain evidence="12 13">IL3000</strain>
    </source>
</reference>
<feature type="domain" description="Trypanosome variant surface glycoprotein B-type N-terminal" evidence="11">
    <location>
        <begin position="64"/>
        <end position="229"/>
    </location>
</feature>
<accession>F9W9N9</accession>
<dbReference type="AlphaFoldDB" id="F9W9N9"/>
<evidence type="ECO:0000256" key="3">
    <source>
        <dbReference type="ARBA" id="ARBA00022475"/>
    </source>
</evidence>
<keyword evidence="8" id="KW-0449">Lipoprotein</keyword>
<evidence type="ECO:0000256" key="4">
    <source>
        <dbReference type="ARBA" id="ARBA00022622"/>
    </source>
</evidence>
<dbReference type="EMBL" id="CAEQ01001333">
    <property type="protein sequence ID" value="CCD13943.1"/>
    <property type="molecule type" value="Genomic_DNA"/>
</dbReference>
<evidence type="ECO:0000256" key="1">
    <source>
        <dbReference type="ARBA" id="ARBA00002523"/>
    </source>
</evidence>
<name>F9W9N9_TRYCI</name>
<keyword evidence="5 10" id="KW-0732">Signal</keyword>
<reference evidence="13" key="1">
    <citation type="submission" date="2011-07" db="EMBL/GenBank/DDBJ databases">
        <title>Divergent evolution of antigenic variation in African trypanosomes.</title>
        <authorList>
            <person name="Jackson A.P."/>
            <person name="Berry A."/>
            <person name="Allison H.C."/>
            <person name="Burton P."/>
            <person name="Anderson J."/>
            <person name="Aslett M."/>
            <person name="Brown R."/>
            <person name="Corton N."/>
            <person name="Harris D."/>
            <person name="Hauser H."/>
            <person name="Gamble J."/>
            <person name="Gilderthorp R."/>
            <person name="McQuillan J."/>
            <person name="Quail M.A."/>
            <person name="Sanders M."/>
            <person name="Van Tonder A."/>
            <person name="Ginger M.L."/>
            <person name="Donelson J.E."/>
            <person name="Field M.C."/>
            <person name="Barry J.D."/>
            <person name="Berriman M."/>
            <person name="Hertz-Fowler C."/>
        </authorList>
    </citation>
    <scope>NUCLEOTIDE SEQUENCE [LARGE SCALE GENOMIC DNA]</scope>
    <source>
        <strain evidence="13">IL3000</strain>
    </source>
</reference>
<evidence type="ECO:0000313" key="13">
    <source>
        <dbReference type="Proteomes" id="UP000000702"/>
    </source>
</evidence>
<keyword evidence="4" id="KW-0336">GPI-anchor</keyword>
<feature type="compositionally biased region" description="Basic and acidic residues" evidence="9">
    <location>
        <begin position="300"/>
        <end position="311"/>
    </location>
</feature>
<evidence type="ECO:0000256" key="5">
    <source>
        <dbReference type="ARBA" id="ARBA00022729"/>
    </source>
</evidence>
<dbReference type="GO" id="GO:0005886">
    <property type="term" value="C:plasma membrane"/>
    <property type="evidence" value="ECO:0007669"/>
    <property type="project" value="UniProtKB-SubCell"/>
</dbReference>
<evidence type="ECO:0000256" key="10">
    <source>
        <dbReference type="SAM" id="SignalP"/>
    </source>
</evidence>
<feature type="chain" id="PRO_5003390039" evidence="10">
    <location>
        <begin position="31"/>
        <end position="359"/>
    </location>
</feature>
<comment type="function">
    <text evidence="1">VSG forms a coat on the surface of the parasite. The trypanosome evades the immune response of the host by expressing a series of antigenically distinct VSGs from an estimated 1000 VSG genes.</text>
</comment>
<evidence type="ECO:0000256" key="9">
    <source>
        <dbReference type="SAM" id="MobiDB-lite"/>
    </source>
</evidence>
<comment type="caution">
    <text evidence="12">The sequence shown here is derived from an EMBL/GenBank/DDBJ whole genome shotgun (WGS) entry which is preliminary data.</text>
</comment>
<dbReference type="Proteomes" id="UP000000702">
    <property type="component" value="Unassembled WGS sequence"/>
</dbReference>
<evidence type="ECO:0000313" key="12">
    <source>
        <dbReference type="EMBL" id="CCD13943.1"/>
    </source>
</evidence>
<keyword evidence="3" id="KW-1003">Cell membrane</keyword>
<keyword evidence="13" id="KW-1185">Reference proteome</keyword>
<evidence type="ECO:0000256" key="7">
    <source>
        <dbReference type="ARBA" id="ARBA00023180"/>
    </source>
</evidence>
<evidence type="ECO:0000256" key="6">
    <source>
        <dbReference type="ARBA" id="ARBA00023136"/>
    </source>
</evidence>
<dbReference type="Pfam" id="PF13206">
    <property type="entry name" value="VSG_B"/>
    <property type="match status" value="1"/>
</dbReference>
<dbReference type="VEuPathDB" id="TriTrypDB:TcIL3000_0_46280"/>
<dbReference type="GO" id="GO:0098552">
    <property type="term" value="C:side of membrane"/>
    <property type="evidence" value="ECO:0007669"/>
    <property type="project" value="UniProtKB-KW"/>
</dbReference>
<dbReference type="InterPro" id="IPR025932">
    <property type="entry name" value="Trypano_VSG_B_N_dom"/>
</dbReference>
<keyword evidence="6" id="KW-0472">Membrane</keyword>
<protein>
    <submittedName>
        <fullName evidence="12">Variant surface glycoprotein</fullName>
    </submittedName>
</protein>
<feature type="signal peptide" evidence="10">
    <location>
        <begin position="1"/>
        <end position="30"/>
    </location>
</feature>
<keyword evidence="7" id="KW-0325">Glycoprotein</keyword>
<feature type="region of interest" description="Disordered" evidence="9">
    <location>
        <begin position="268"/>
        <end position="351"/>
    </location>
</feature>
<organism evidence="12 13">
    <name type="scientific">Trypanosoma congolense (strain IL3000)</name>
    <dbReference type="NCBI Taxonomy" id="1068625"/>
    <lineage>
        <taxon>Eukaryota</taxon>
        <taxon>Discoba</taxon>
        <taxon>Euglenozoa</taxon>
        <taxon>Kinetoplastea</taxon>
        <taxon>Metakinetoplastina</taxon>
        <taxon>Trypanosomatida</taxon>
        <taxon>Trypanosomatidae</taxon>
        <taxon>Trypanosoma</taxon>
        <taxon>Nannomonas</taxon>
    </lineage>
</organism>
<evidence type="ECO:0000256" key="8">
    <source>
        <dbReference type="ARBA" id="ARBA00023288"/>
    </source>
</evidence>
<gene>
    <name evidence="12" type="ORF">TCIL3000_0_46280</name>
</gene>